<organism evidence="6 7">
    <name type="scientific">Eiseniibacteriota bacterium</name>
    <dbReference type="NCBI Taxonomy" id="2212470"/>
    <lineage>
        <taxon>Bacteria</taxon>
        <taxon>Candidatus Eiseniibacteriota</taxon>
    </lineage>
</organism>
<keyword evidence="4" id="KW-0460">Magnesium</keyword>
<reference evidence="6 7" key="1">
    <citation type="journal article" date="2019" name="Nat. Microbiol.">
        <title>Mediterranean grassland soil C-N compound turnover is dependent on rainfall and depth, and is mediated by genomically divergent microorganisms.</title>
        <authorList>
            <person name="Diamond S."/>
            <person name="Andeer P.F."/>
            <person name="Li Z."/>
            <person name="Crits-Christoph A."/>
            <person name="Burstein D."/>
            <person name="Anantharaman K."/>
            <person name="Lane K.R."/>
            <person name="Thomas B.C."/>
            <person name="Pan C."/>
            <person name="Northen T.R."/>
            <person name="Banfield J.F."/>
        </authorList>
    </citation>
    <scope>NUCLEOTIDE SEQUENCE [LARGE SCALE GENOMIC DNA]</scope>
    <source>
        <strain evidence="6">WS_11</strain>
    </source>
</reference>
<name>A0A538UDB8_UNCEI</name>
<keyword evidence="2" id="KW-0479">Metal-binding</keyword>
<dbReference type="SUPFAM" id="SSF88713">
    <property type="entry name" value="Glycoside hydrolase/deacetylase"/>
    <property type="match status" value="1"/>
</dbReference>
<dbReference type="EMBL" id="VBPB01000033">
    <property type="protein sequence ID" value="TMQ73902.1"/>
    <property type="molecule type" value="Genomic_DNA"/>
</dbReference>
<dbReference type="InterPro" id="IPR011330">
    <property type="entry name" value="Glyco_hydro/deAcase_b/a-brl"/>
</dbReference>
<sequence>MRYLIVNADDLGASPGTSRGILEGHTRGIVTSTSLMVETPWSAEGAALGRAAPRLSVGLHVALPGDGGDVPDADQVRAALARQLARFEALMGRAPTHLDSHHNVHLDARVLAPFAELARRTGLPLRGHSPVRYYSKFYGQWAGESHPEHVSVASLARMLRDEIGEGITELSCHPGYADPETASAYSLEREAELRTLCDPRSRAVLDALGIGLVSYHDLGRLAAVSGGE</sequence>
<gene>
    <name evidence="6" type="ORF">E6K81_02365</name>
</gene>
<dbReference type="PANTHER" id="PTHR31609">
    <property type="entry name" value="YDJC DEACETYLASE FAMILY MEMBER"/>
    <property type="match status" value="1"/>
</dbReference>
<keyword evidence="5" id="KW-0119">Carbohydrate metabolism</keyword>
<evidence type="ECO:0000256" key="2">
    <source>
        <dbReference type="ARBA" id="ARBA00022723"/>
    </source>
</evidence>
<dbReference type="Proteomes" id="UP000319771">
    <property type="component" value="Unassembled WGS sequence"/>
</dbReference>
<dbReference type="InterPro" id="IPR006879">
    <property type="entry name" value="YdjC-like"/>
</dbReference>
<evidence type="ECO:0000256" key="3">
    <source>
        <dbReference type="ARBA" id="ARBA00022801"/>
    </source>
</evidence>
<evidence type="ECO:0000256" key="5">
    <source>
        <dbReference type="ARBA" id="ARBA00023277"/>
    </source>
</evidence>
<dbReference type="PANTHER" id="PTHR31609:SF1">
    <property type="entry name" value="CARBOHYDRATE DEACETYLASE"/>
    <property type="match status" value="1"/>
</dbReference>
<keyword evidence="3" id="KW-0378">Hydrolase</keyword>
<evidence type="ECO:0000313" key="6">
    <source>
        <dbReference type="EMBL" id="TMQ73902.1"/>
    </source>
</evidence>
<protein>
    <submittedName>
        <fullName evidence="6">ChbG/HpnK family deacetylase</fullName>
    </submittedName>
</protein>
<proteinExistence type="predicted"/>
<dbReference type="Gene3D" id="3.20.20.370">
    <property type="entry name" value="Glycoside hydrolase/deacetylase"/>
    <property type="match status" value="1"/>
</dbReference>
<comment type="caution">
    <text evidence="6">The sequence shown here is derived from an EMBL/GenBank/DDBJ whole genome shotgun (WGS) entry which is preliminary data.</text>
</comment>
<comment type="cofactor">
    <cofactor evidence="1">
        <name>Mg(2+)</name>
        <dbReference type="ChEBI" id="CHEBI:18420"/>
    </cofactor>
</comment>
<dbReference type="Pfam" id="PF04794">
    <property type="entry name" value="YdjC"/>
    <property type="match status" value="1"/>
</dbReference>
<dbReference type="GO" id="GO:0005975">
    <property type="term" value="P:carbohydrate metabolic process"/>
    <property type="evidence" value="ECO:0007669"/>
    <property type="project" value="InterPro"/>
</dbReference>
<evidence type="ECO:0000313" key="7">
    <source>
        <dbReference type="Proteomes" id="UP000319771"/>
    </source>
</evidence>
<accession>A0A538UDB8</accession>
<dbReference type="AlphaFoldDB" id="A0A538UDB8"/>
<dbReference type="GO" id="GO:0016787">
    <property type="term" value="F:hydrolase activity"/>
    <property type="evidence" value="ECO:0007669"/>
    <property type="project" value="UniProtKB-KW"/>
</dbReference>
<evidence type="ECO:0000256" key="4">
    <source>
        <dbReference type="ARBA" id="ARBA00022842"/>
    </source>
</evidence>
<evidence type="ECO:0000256" key="1">
    <source>
        <dbReference type="ARBA" id="ARBA00001946"/>
    </source>
</evidence>
<dbReference type="GO" id="GO:0019213">
    <property type="term" value="F:deacetylase activity"/>
    <property type="evidence" value="ECO:0007669"/>
    <property type="project" value="TreeGrafter"/>
</dbReference>
<dbReference type="GO" id="GO:0046872">
    <property type="term" value="F:metal ion binding"/>
    <property type="evidence" value="ECO:0007669"/>
    <property type="project" value="UniProtKB-KW"/>
</dbReference>